<evidence type="ECO:0000313" key="2">
    <source>
        <dbReference type="Ensembl" id="ENSDNVP00000011595.1"/>
    </source>
</evidence>
<reference evidence="2" key="1">
    <citation type="submission" date="2025-08" db="UniProtKB">
        <authorList>
            <consortium name="Ensembl"/>
        </authorList>
    </citation>
    <scope>IDENTIFICATION</scope>
</reference>
<feature type="region of interest" description="Disordered" evidence="1">
    <location>
        <begin position="34"/>
        <end position="65"/>
    </location>
</feature>
<name>A0A8C4JPS3_DRONO</name>
<accession>A0A8C4JPS3</accession>
<dbReference type="AlphaFoldDB" id="A0A8C4JPS3"/>
<reference evidence="2" key="2">
    <citation type="submission" date="2025-09" db="UniProtKB">
        <authorList>
            <consortium name="Ensembl"/>
        </authorList>
    </citation>
    <scope>IDENTIFICATION</scope>
</reference>
<evidence type="ECO:0000313" key="3">
    <source>
        <dbReference type="Proteomes" id="UP000694423"/>
    </source>
</evidence>
<feature type="compositionally biased region" description="Polar residues" evidence="1">
    <location>
        <begin position="41"/>
        <end position="54"/>
    </location>
</feature>
<sequence>MPNTQGLVPILVGQYQAPSVVPVPTGRCPSSWVPAWPPGQTDASPGTYLTSSMRPATRATRQGKG</sequence>
<proteinExistence type="predicted"/>
<keyword evidence="3" id="KW-1185">Reference proteome</keyword>
<dbReference type="Ensembl" id="ENSDNVT00000013968.1">
    <property type="protein sequence ID" value="ENSDNVP00000011595.1"/>
    <property type="gene ID" value="ENSDNVG00000008174.1"/>
</dbReference>
<evidence type="ECO:0000256" key="1">
    <source>
        <dbReference type="SAM" id="MobiDB-lite"/>
    </source>
</evidence>
<dbReference type="Proteomes" id="UP000694423">
    <property type="component" value="Unplaced"/>
</dbReference>
<organism evidence="2 3">
    <name type="scientific">Dromaius novaehollandiae</name>
    <name type="common">Emu</name>
    <dbReference type="NCBI Taxonomy" id="8790"/>
    <lineage>
        <taxon>Eukaryota</taxon>
        <taxon>Metazoa</taxon>
        <taxon>Chordata</taxon>
        <taxon>Craniata</taxon>
        <taxon>Vertebrata</taxon>
        <taxon>Euteleostomi</taxon>
        <taxon>Archelosauria</taxon>
        <taxon>Archosauria</taxon>
        <taxon>Dinosauria</taxon>
        <taxon>Saurischia</taxon>
        <taxon>Theropoda</taxon>
        <taxon>Coelurosauria</taxon>
        <taxon>Aves</taxon>
        <taxon>Palaeognathae</taxon>
        <taxon>Casuariiformes</taxon>
        <taxon>Dromaiidae</taxon>
        <taxon>Dromaius</taxon>
    </lineage>
</organism>
<protein>
    <submittedName>
        <fullName evidence="2">Uncharacterized protein</fullName>
    </submittedName>
</protein>